<dbReference type="PANTHER" id="PTHR33938:SF2">
    <property type="entry name" value="CARBOXYLIC ESTER HYDROLASE"/>
    <property type="match status" value="1"/>
</dbReference>
<dbReference type="Pfam" id="PF07519">
    <property type="entry name" value="Tannase"/>
    <property type="match status" value="1"/>
</dbReference>
<dbReference type="InterPro" id="IPR029058">
    <property type="entry name" value="AB_hydrolase_fold"/>
</dbReference>
<proteinExistence type="inferred from homology"/>
<accession>A0A9Q0AHK6</accession>
<comment type="caution">
    <text evidence="9">The sequence shown here is derived from an EMBL/GenBank/DDBJ whole genome shotgun (WGS) entry which is preliminary data.</text>
</comment>
<dbReference type="GO" id="GO:0030600">
    <property type="term" value="F:feruloyl esterase activity"/>
    <property type="evidence" value="ECO:0007669"/>
    <property type="project" value="UniProtKB-ARBA"/>
</dbReference>
<dbReference type="SUPFAM" id="SSF53474">
    <property type="entry name" value="alpha/beta-Hydrolases"/>
    <property type="match status" value="1"/>
</dbReference>
<name>A0A9Q0AHK6_9PEZI</name>
<dbReference type="InterPro" id="IPR011118">
    <property type="entry name" value="Tannase/feruloyl_esterase"/>
</dbReference>
<gene>
    <name evidence="9" type="ORF">JX265_011439</name>
</gene>
<keyword evidence="2" id="KW-0719">Serine esterase</keyword>
<dbReference type="PANTHER" id="PTHR33938">
    <property type="entry name" value="FERULOYL ESTERASE B-RELATED"/>
    <property type="match status" value="1"/>
</dbReference>
<dbReference type="EC" id="3.1.1.-" evidence="8"/>
<evidence type="ECO:0000256" key="4">
    <source>
        <dbReference type="ARBA" id="ARBA00022729"/>
    </source>
</evidence>
<keyword evidence="6" id="KW-0106">Calcium</keyword>
<evidence type="ECO:0000256" key="6">
    <source>
        <dbReference type="ARBA" id="ARBA00022837"/>
    </source>
</evidence>
<keyword evidence="4" id="KW-0732">Signal</keyword>
<dbReference type="EMBL" id="JAFIMR010000042">
    <property type="protein sequence ID" value="KAI1856798.1"/>
    <property type="molecule type" value="Genomic_DNA"/>
</dbReference>
<keyword evidence="3" id="KW-0479">Metal-binding</keyword>
<comment type="similarity">
    <text evidence="1 8">Belongs to the tannase family.</text>
</comment>
<sequence length="591" mass="63974">MFGIVIILIQGCFVPSTVIRQPGSAAALLFNLQFTQISPMVVVALPLLWGLVTLLSRLAQAGPYIRDKDAAGSCTASAFSSVLPAGAVIERADHVDAGGSYGEGAKNLGYPNNVTNLPEVCAIIVNVSSSSTSNYRFGLFLPTAANWNGKLLTVGNGGFLGGINWRDMGPGPHYGMASISTDTGHNSGSDLSWGLNNPERINDWGWRAIHGSVVIGKTLVKAYYQKQIKYSYYSGCSTGGRQGLKEIQLDATSFDGALIGAPAWDQVGLMPWLSRLGTLNLPTTDPGSFTDVSQFTLLADTVRTQCDAKDGLTDNIVSSPETCEPDLSVIQCGNAGVDASNCLTAEQVETAKNVYSDYNESNGQLVYNGLEHSSEDQWDTYQLYGNPANFDQQWPRFFLYNDPTWTWQEYNDTVADDARRIDPGNATADKYDISGYRARGGKIILYHGTADGIVATRSSKLYYNRTREAIGGSIDDFFRFFLVPGMQHCWLSPSAVNAPWNFVGTSQQVALGSFSNGYSVPNNINRQHDAMLALMSWVENSTSVDSVIATAWKVSSGNLQVARQRPLCPYPKKATYNGTGNPDLATSWACA</sequence>
<evidence type="ECO:0000256" key="8">
    <source>
        <dbReference type="RuleBase" id="RU361238"/>
    </source>
</evidence>
<evidence type="ECO:0000256" key="2">
    <source>
        <dbReference type="ARBA" id="ARBA00022487"/>
    </source>
</evidence>
<evidence type="ECO:0000256" key="5">
    <source>
        <dbReference type="ARBA" id="ARBA00022801"/>
    </source>
</evidence>
<dbReference type="OrthoDB" id="3039123at2759"/>
<evidence type="ECO:0000313" key="10">
    <source>
        <dbReference type="Proteomes" id="UP000829685"/>
    </source>
</evidence>
<protein>
    <recommendedName>
        <fullName evidence="8">Carboxylic ester hydrolase</fullName>
        <ecNumber evidence="8">3.1.1.-</ecNumber>
    </recommendedName>
</protein>
<reference evidence="9" key="1">
    <citation type="submission" date="2021-03" db="EMBL/GenBank/DDBJ databases">
        <title>Revisited historic fungal species revealed as producer of novel bioactive compounds through whole genome sequencing and comparative genomics.</title>
        <authorList>
            <person name="Vignolle G.A."/>
            <person name="Hochenegger N."/>
            <person name="Mach R.L."/>
            <person name="Mach-Aigner A.R."/>
            <person name="Javad Rahimi M."/>
            <person name="Salim K.A."/>
            <person name="Chan C.M."/>
            <person name="Lim L.B.L."/>
            <person name="Cai F."/>
            <person name="Druzhinina I.S."/>
            <person name="U'Ren J.M."/>
            <person name="Derntl C."/>
        </authorList>
    </citation>
    <scope>NUCLEOTIDE SEQUENCE</scope>
    <source>
        <strain evidence="9">TUCIM 5799</strain>
    </source>
</reference>
<dbReference type="GO" id="GO:0046872">
    <property type="term" value="F:metal ion binding"/>
    <property type="evidence" value="ECO:0007669"/>
    <property type="project" value="UniProtKB-KW"/>
</dbReference>
<keyword evidence="7" id="KW-1015">Disulfide bond</keyword>
<dbReference type="AlphaFoldDB" id="A0A9Q0AHK6"/>
<dbReference type="Proteomes" id="UP000829685">
    <property type="component" value="Unassembled WGS sequence"/>
</dbReference>
<organism evidence="9 10">
    <name type="scientific">Neoarthrinium moseri</name>
    <dbReference type="NCBI Taxonomy" id="1658444"/>
    <lineage>
        <taxon>Eukaryota</taxon>
        <taxon>Fungi</taxon>
        <taxon>Dikarya</taxon>
        <taxon>Ascomycota</taxon>
        <taxon>Pezizomycotina</taxon>
        <taxon>Sordariomycetes</taxon>
        <taxon>Xylariomycetidae</taxon>
        <taxon>Amphisphaeriales</taxon>
        <taxon>Apiosporaceae</taxon>
        <taxon>Neoarthrinium</taxon>
    </lineage>
</organism>
<evidence type="ECO:0000256" key="1">
    <source>
        <dbReference type="ARBA" id="ARBA00006249"/>
    </source>
</evidence>
<evidence type="ECO:0000256" key="3">
    <source>
        <dbReference type="ARBA" id="ARBA00022723"/>
    </source>
</evidence>
<evidence type="ECO:0000313" key="9">
    <source>
        <dbReference type="EMBL" id="KAI1856798.1"/>
    </source>
</evidence>
<keyword evidence="5 8" id="KW-0378">Hydrolase</keyword>
<keyword evidence="10" id="KW-1185">Reference proteome</keyword>
<evidence type="ECO:0000256" key="7">
    <source>
        <dbReference type="ARBA" id="ARBA00023157"/>
    </source>
</evidence>